<evidence type="ECO:0000313" key="8">
    <source>
        <dbReference type="Proteomes" id="UP001501095"/>
    </source>
</evidence>
<dbReference type="EMBL" id="BAAATM010000003">
    <property type="protein sequence ID" value="GAA2519930.1"/>
    <property type="molecule type" value="Genomic_DNA"/>
</dbReference>
<dbReference type="PROSITE" id="PS00606">
    <property type="entry name" value="KS3_1"/>
    <property type="match status" value="1"/>
</dbReference>
<reference evidence="7 8" key="1">
    <citation type="journal article" date="2019" name="Int. J. Syst. Evol. Microbiol.">
        <title>The Global Catalogue of Microorganisms (GCM) 10K type strain sequencing project: providing services to taxonomists for standard genome sequencing and annotation.</title>
        <authorList>
            <consortium name="The Broad Institute Genomics Platform"/>
            <consortium name="The Broad Institute Genome Sequencing Center for Infectious Disease"/>
            <person name="Wu L."/>
            <person name="Ma J."/>
        </authorList>
    </citation>
    <scope>NUCLEOTIDE SEQUENCE [LARGE SCALE GENOMIC DNA]</scope>
    <source>
        <strain evidence="7 8">JCM 6924</strain>
    </source>
</reference>
<evidence type="ECO:0000256" key="2">
    <source>
        <dbReference type="ARBA" id="ARBA00022679"/>
    </source>
</evidence>
<feature type="region of interest" description="Disordered" evidence="5">
    <location>
        <begin position="1"/>
        <end position="22"/>
    </location>
</feature>
<dbReference type="InterPro" id="IPR020841">
    <property type="entry name" value="PKS_Beta-ketoAc_synthase_dom"/>
</dbReference>
<feature type="region of interest" description="Disordered" evidence="5">
    <location>
        <begin position="35"/>
        <end position="64"/>
    </location>
</feature>
<dbReference type="Pfam" id="PF00109">
    <property type="entry name" value="ketoacyl-synt"/>
    <property type="match status" value="1"/>
</dbReference>
<gene>
    <name evidence="7" type="ORF">GCM10010423_10360</name>
</gene>
<organism evidence="7 8">
    <name type="scientific">Streptomyces levis</name>
    <dbReference type="NCBI Taxonomy" id="285566"/>
    <lineage>
        <taxon>Bacteria</taxon>
        <taxon>Bacillati</taxon>
        <taxon>Actinomycetota</taxon>
        <taxon>Actinomycetes</taxon>
        <taxon>Kitasatosporales</taxon>
        <taxon>Streptomycetaceae</taxon>
        <taxon>Streptomyces</taxon>
    </lineage>
</organism>
<evidence type="ECO:0000256" key="3">
    <source>
        <dbReference type="ARBA" id="ARBA00023315"/>
    </source>
</evidence>
<evidence type="ECO:0000259" key="6">
    <source>
        <dbReference type="PROSITE" id="PS52004"/>
    </source>
</evidence>
<dbReference type="Gene3D" id="3.40.47.10">
    <property type="match status" value="1"/>
</dbReference>
<accession>A0ABN3NE65</accession>
<dbReference type="Proteomes" id="UP001501095">
    <property type="component" value="Unassembled WGS sequence"/>
</dbReference>
<dbReference type="SMART" id="SM00825">
    <property type="entry name" value="PKS_KS"/>
    <property type="match status" value="1"/>
</dbReference>
<dbReference type="PANTHER" id="PTHR11712:SF347">
    <property type="entry name" value="BETA KETOACYL-ACYL CARRIER PROTEIN SYNTHASE"/>
    <property type="match status" value="1"/>
</dbReference>
<dbReference type="InterPro" id="IPR000794">
    <property type="entry name" value="Beta-ketoacyl_synthase"/>
</dbReference>
<name>A0ABN3NE65_9ACTN</name>
<comment type="similarity">
    <text evidence="1 4">Belongs to the thiolase-like superfamily. Beta-ketoacyl-ACP synthases family.</text>
</comment>
<keyword evidence="3" id="KW-0012">Acyltransferase</keyword>
<dbReference type="PROSITE" id="PS52004">
    <property type="entry name" value="KS3_2"/>
    <property type="match status" value="1"/>
</dbReference>
<keyword evidence="2 4" id="KW-0808">Transferase</keyword>
<feature type="domain" description="Ketosynthase family 3 (KS3)" evidence="6">
    <location>
        <begin position="3"/>
        <end position="405"/>
    </location>
</feature>
<evidence type="ECO:0000256" key="4">
    <source>
        <dbReference type="RuleBase" id="RU003694"/>
    </source>
</evidence>
<dbReference type="InterPro" id="IPR018201">
    <property type="entry name" value="Ketoacyl_synth_AS"/>
</dbReference>
<proteinExistence type="inferred from homology"/>
<sequence length="405" mass="40882">MTDGPVAITGTGLVTPAGTDTDSTWDALCEARSLESGDPEPLEGTGVRHSLRVPPLRPGQLKGRGTARTDPFIRFALAAVDEALAASGLDSGSWDGSRVGVVVGCGLGGTTTLHEQHERLARGGPGIVSPYLHPRSLINMAAGAVSLRHGITGPSHTVVAACASGAVALGLGKTLLDAGLCDTVIACGTDAGVTPVVVSGFARMGALSAQKGPDASRPFAADRDGFVISEGAAAVVMEKPAKARARGAEVLGRLLGYGSTSDAHHPTAPHPDGAGAEAAVRQALEQAHLSPADVQTVNAHGTSTPANDLTESRLIARLFPHGPSVTANKGLLGHTLGAAGAIEAVLTLRSLRTGLLPPIAHTERPDPELPELDLVLGGARRHGATVALSTSFGFGGSNCALLLDA</sequence>
<evidence type="ECO:0000256" key="5">
    <source>
        <dbReference type="SAM" id="MobiDB-lite"/>
    </source>
</evidence>
<evidence type="ECO:0000313" key="7">
    <source>
        <dbReference type="EMBL" id="GAA2519930.1"/>
    </source>
</evidence>
<dbReference type="PANTHER" id="PTHR11712">
    <property type="entry name" value="POLYKETIDE SYNTHASE-RELATED"/>
    <property type="match status" value="1"/>
</dbReference>
<keyword evidence="8" id="KW-1185">Reference proteome</keyword>
<dbReference type="RefSeq" id="WP_344534530.1">
    <property type="nucleotide sequence ID" value="NZ_BAAATM010000003.1"/>
</dbReference>
<comment type="caution">
    <text evidence="7">The sequence shown here is derived from an EMBL/GenBank/DDBJ whole genome shotgun (WGS) entry which is preliminary data.</text>
</comment>
<dbReference type="InterPro" id="IPR016039">
    <property type="entry name" value="Thiolase-like"/>
</dbReference>
<evidence type="ECO:0000256" key="1">
    <source>
        <dbReference type="ARBA" id="ARBA00008467"/>
    </source>
</evidence>
<dbReference type="Pfam" id="PF02801">
    <property type="entry name" value="Ketoacyl-synt_C"/>
    <property type="match status" value="1"/>
</dbReference>
<feature type="region of interest" description="Disordered" evidence="5">
    <location>
        <begin position="259"/>
        <end position="278"/>
    </location>
</feature>
<dbReference type="InterPro" id="IPR014031">
    <property type="entry name" value="Ketoacyl_synth_C"/>
</dbReference>
<protein>
    <submittedName>
        <fullName evidence="7">Beta-ketoacyl synthase N-terminal-like domain-containing protein</fullName>
    </submittedName>
</protein>
<dbReference type="CDD" id="cd00834">
    <property type="entry name" value="KAS_I_II"/>
    <property type="match status" value="1"/>
</dbReference>
<dbReference type="InterPro" id="IPR014030">
    <property type="entry name" value="Ketoacyl_synth_N"/>
</dbReference>
<dbReference type="SUPFAM" id="SSF53901">
    <property type="entry name" value="Thiolase-like"/>
    <property type="match status" value="1"/>
</dbReference>